<dbReference type="Proteomes" id="UP000596742">
    <property type="component" value="Unassembled WGS sequence"/>
</dbReference>
<accession>A0A8B6G9J3</accession>
<organism evidence="9 10">
    <name type="scientific">Mytilus galloprovincialis</name>
    <name type="common">Mediterranean mussel</name>
    <dbReference type="NCBI Taxonomy" id="29158"/>
    <lineage>
        <taxon>Eukaryota</taxon>
        <taxon>Metazoa</taxon>
        <taxon>Spiralia</taxon>
        <taxon>Lophotrochozoa</taxon>
        <taxon>Mollusca</taxon>
        <taxon>Bivalvia</taxon>
        <taxon>Autobranchia</taxon>
        <taxon>Pteriomorphia</taxon>
        <taxon>Mytilida</taxon>
        <taxon>Mytiloidea</taxon>
        <taxon>Mytilidae</taxon>
        <taxon>Mytilinae</taxon>
        <taxon>Mytilus</taxon>
    </lineage>
</organism>
<keyword evidence="4 5" id="KW-0472">Membrane</keyword>
<dbReference type="PANTHER" id="PTHR13439:SF4">
    <property type="entry name" value="TLC DOMAIN-CONTAINING PROTEIN"/>
    <property type="match status" value="1"/>
</dbReference>
<dbReference type="PANTHER" id="PTHR13439">
    <property type="entry name" value="CT120 PROTEIN"/>
    <property type="match status" value="1"/>
</dbReference>
<dbReference type="GO" id="GO:0005886">
    <property type="term" value="C:plasma membrane"/>
    <property type="evidence" value="ECO:0007669"/>
    <property type="project" value="TreeGrafter"/>
</dbReference>
<dbReference type="InterPro" id="IPR006634">
    <property type="entry name" value="TLC-dom"/>
</dbReference>
<dbReference type="GO" id="GO:0055091">
    <property type="term" value="P:phospholipid homeostasis"/>
    <property type="evidence" value="ECO:0007669"/>
    <property type="project" value="TreeGrafter"/>
</dbReference>
<evidence type="ECO:0000256" key="2">
    <source>
        <dbReference type="ARBA" id="ARBA00022692"/>
    </source>
</evidence>
<dbReference type="OrthoDB" id="5978373at2759"/>
<evidence type="ECO:0000256" key="5">
    <source>
        <dbReference type="PROSITE-ProRule" id="PRU00205"/>
    </source>
</evidence>
<evidence type="ECO:0000256" key="6">
    <source>
        <dbReference type="SAM" id="MobiDB-lite"/>
    </source>
</evidence>
<dbReference type="EMBL" id="UYJE01008073">
    <property type="protein sequence ID" value="VDI60840.1"/>
    <property type="molecule type" value="Genomic_DNA"/>
</dbReference>
<comment type="caution">
    <text evidence="9">The sequence shown here is derived from an EMBL/GenBank/DDBJ whole genome shotgun (WGS) entry which is preliminary data.</text>
</comment>
<sequence length="427" mass="48584">MFDIHWTVVKLLFQWTNSMVVPINALFAVSLSVNVCTILYCACERLQKCLKDRCCCGPNHCIVHICQVYQDKTQDLSKAFTEQVTVLISSSLAIIVICSTNIIRVPFSGNIEQSESVFIQIVLAINIGRYVYLILQDAYLFPHIDKARFRTDTVHHVVTIVCYSVILVYRQNMLLGILGILTELNTFLVEVTKIMKTLGRHKTSIYKKMSVASCATTIVFRGVIPVIFLIMGMFHETPFVMHYTALTVFFLSIIFFSVINVWLILSTVQRVIKIYSYSETLEVGHAPEHIQLESFRKNNLGYERPLGNININYDTEKLNINKSIDQNLISKIKNVYLTQRSDHMDIEMNNVIEIDSTQSIDSSSPEPSQSTSNRDRSIPRNSCLNLLPATEPQIDLSVRFAPNVLPGDILNDLSRSNNENEEFDLPI</sequence>
<evidence type="ECO:0000313" key="10">
    <source>
        <dbReference type="Proteomes" id="UP000596742"/>
    </source>
</evidence>
<dbReference type="GO" id="GO:0007009">
    <property type="term" value="P:plasma membrane organization"/>
    <property type="evidence" value="ECO:0007669"/>
    <property type="project" value="TreeGrafter"/>
</dbReference>
<feature type="compositionally biased region" description="Low complexity" evidence="6">
    <location>
        <begin position="356"/>
        <end position="372"/>
    </location>
</feature>
<feature type="transmembrane region" description="Helical" evidence="7">
    <location>
        <begin position="117"/>
        <end position="135"/>
    </location>
</feature>
<feature type="transmembrane region" description="Helical" evidence="7">
    <location>
        <begin position="20"/>
        <end position="43"/>
    </location>
</feature>
<feature type="transmembrane region" description="Helical" evidence="7">
    <location>
        <begin position="84"/>
        <end position="105"/>
    </location>
</feature>
<feature type="transmembrane region" description="Helical" evidence="7">
    <location>
        <begin position="240"/>
        <end position="265"/>
    </location>
</feature>
<evidence type="ECO:0000256" key="7">
    <source>
        <dbReference type="SAM" id="Phobius"/>
    </source>
</evidence>
<comment type="subcellular location">
    <subcellularLocation>
        <location evidence="1">Membrane</location>
        <topology evidence="1">Multi-pass membrane protein</topology>
    </subcellularLocation>
</comment>
<protein>
    <recommendedName>
        <fullName evidence="8">TLC domain-containing protein</fullName>
    </recommendedName>
</protein>
<dbReference type="Pfam" id="PF03798">
    <property type="entry name" value="TRAM_LAG1_CLN8"/>
    <property type="match status" value="1"/>
</dbReference>
<evidence type="ECO:0000313" key="9">
    <source>
        <dbReference type="EMBL" id="VDI60840.1"/>
    </source>
</evidence>
<dbReference type="PROSITE" id="PS50922">
    <property type="entry name" value="TLC"/>
    <property type="match status" value="1"/>
</dbReference>
<keyword evidence="3 7" id="KW-1133">Transmembrane helix</keyword>
<dbReference type="GO" id="GO:0097035">
    <property type="term" value="P:regulation of membrane lipid distribution"/>
    <property type="evidence" value="ECO:0007669"/>
    <property type="project" value="TreeGrafter"/>
</dbReference>
<feature type="region of interest" description="Disordered" evidence="6">
    <location>
        <begin position="356"/>
        <end position="382"/>
    </location>
</feature>
<feature type="transmembrane region" description="Helical" evidence="7">
    <location>
        <begin position="173"/>
        <end position="191"/>
    </location>
</feature>
<evidence type="ECO:0000259" key="8">
    <source>
        <dbReference type="PROSITE" id="PS50922"/>
    </source>
</evidence>
<reference evidence="9" key="1">
    <citation type="submission" date="2018-11" db="EMBL/GenBank/DDBJ databases">
        <authorList>
            <person name="Alioto T."/>
            <person name="Alioto T."/>
        </authorList>
    </citation>
    <scope>NUCLEOTIDE SEQUENCE</scope>
</reference>
<feature type="domain" description="TLC" evidence="8">
    <location>
        <begin position="71"/>
        <end position="275"/>
    </location>
</feature>
<keyword evidence="10" id="KW-1185">Reference proteome</keyword>
<keyword evidence="2 5" id="KW-0812">Transmembrane</keyword>
<dbReference type="GO" id="GO:0071709">
    <property type="term" value="P:membrane assembly"/>
    <property type="evidence" value="ECO:0007669"/>
    <property type="project" value="TreeGrafter"/>
</dbReference>
<feature type="transmembrane region" description="Helical" evidence="7">
    <location>
        <begin position="147"/>
        <end position="167"/>
    </location>
</feature>
<dbReference type="AlphaFoldDB" id="A0A8B6G9J3"/>
<evidence type="ECO:0000256" key="4">
    <source>
        <dbReference type="ARBA" id="ARBA00023136"/>
    </source>
</evidence>
<evidence type="ECO:0000256" key="3">
    <source>
        <dbReference type="ARBA" id="ARBA00022989"/>
    </source>
</evidence>
<proteinExistence type="predicted"/>
<dbReference type="InterPro" id="IPR050846">
    <property type="entry name" value="TLCD"/>
</dbReference>
<feature type="transmembrane region" description="Helical" evidence="7">
    <location>
        <begin position="211"/>
        <end position="234"/>
    </location>
</feature>
<name>A0A8B6G9J3_MYTGA</name>
<evidence type="ECO:0000256" key="1">
    <source>
        <dbReference type="ARBA" id="ARBA00004141"/>
    </source>
</evidence>
<gene>
    <name evidence="9" type="ORF">MGAL_10B081239</name>
</gene>